<dbReference type="PROSITE" id="PS50994">
    <property type="entry name" value="INTEGRASE"/>
    <property type="match status" value="1"/>
</dbReference>
<evidence type="ECO:0000313" key="2">
    <source>
        <dbReference type="EMBL" id="SAM00562.1"/>
    </source>
</evidence>
<dbReference type="PANTHER" id="PTHR37984:SF5">
    <property type="entry name" value="PROTEIN NYNRIN-LIKE"/>
    <property type="match status" value="1"/>
</dbReference>
<keyword evidence="3" id="KW-1185">Reference proteome</keyword>
<evidence type="ECO:0000259" key="1">
    <source>
        <dbReference type="PROSITE" id="PS50994"/>
    </source>
</evidence>
<accession>A0A163JN70</accession>
<dbReference type="GO" id="GO:0005634">
    <property type="term" value="C:nucleus"/>
    <property type="evidence" value="ECO:0007669"/>
    <property type="project" value="UniProtKB-ARBA"/>
</dbReference>
<dbReference type="GO" id="GO:0003676">
    <property type="term" value="F:nucleic acid binding"/>
    <property type="evidence" value="ECO:0007669"/>
    <property type="project" value="InterPro"/>
</dbReference>
<dbReference type="OrthoDB" id="2285631at2759"/>
<feature type="non-terminal residue" evidence="2">
    <location>
        <position position="175"/>
    </location>
</feature>
<dbReference type="InterPro" id="IPR001584">
    <property type="entry name" value="Integrase_cat-core"/>
</dbReference>
<dbReference type="OMA" id="QMTINAK"/>
<dbReference type="PANTHER" id="PTHR37984">
    <property type="entry name" value="PROTEIN CBG26694"/>
    <property type="match status" value="1"/>
</dbReference>
<dbReference type="EMBL" id="LT553231">
    <property type="protein sequence ID" value="SAM00562.1"/>
    <property type="molecule type" value="Genomic_DNA"/>
</dbReference>
<dbReference type="SUPFAM" id="SSF53098">
    <property type="entry name" value="Ribonuclease H-like"/>
    <property type="match status" value="1"/>
</dbReference>
<dbReference type="InterPro" id="IPR036397">
    <property type="entry name" value="RNaseH_sf"/>
</dbReference>
<reference evidence="2" key="1">
    <citation type="submission" date="2016-04" db="EMBL/GenBank/DDBJ databases">
        <authorList>
            <person name="Evans L.H."/>
            <person name="Alamgir A."/>
            <person name="Owens N."/>
            <person name="Weber N.D."/>
            <person name="Virtaneva K."/>
            <person name="Barbian K."/>
            <person name="Babar A."/>
            <person name="Rosenke K."/>
        </authorList>
    </citation>
    <scope>NUCLEOTIDE SEQUENCE [LARGE SCALE GENOMIC DNA]</scope>
    <source>
        <strain evidence="2">CBS 101.48</strain>
    </source>
</reference>
<gene>
    <name evidence="2" type="primary">ABSGL_06253.1 scaffold 7779</name>
</gene>
<sequence length="175" mass="19700">MMSAIKIDHRLISAYHPRANGAAENTVKTVKATMTKMMNGQSRDWDYYVPTAQMTINAKVAKLTNSTPFALMFARKINNFKNYKNIEAKKTSSGSHPNIMEDRIRDMTSIVLPAIIQRTKDVRGASQKKFDATHKIVDYPIGTLVSLLKPTRTNQMEAKYNGPFTIVKRNKGGAY</sequence>
<dbReference type="InterPro" id="IPR050951">
    <property type="entry name" value="Retrovirus_Pol_polyprotein"/>
</dbReference>
<dbReference type="Gene3D" id="3.30.420.10">
    <property type="entry name" value="Ribonuclease H-like superfamily/Ribonuclease H"/>
    <property type="match status" value="1"/>
</dbReference>
<proteinExistence type="predicted"/>
<name>A0A163JN70_ABSGL</name>
<evidence type="ECO:0000313" key="3">
    <source>
        <dbReference type="Proteomes" id="UP000078561"/>
    </source>
</evidence>
<dbReference type="GO" id="GO:0015074">
    <property type="term" value="P:DNA integration"/>
    <property type="evidence" value="ECO:0007669"/>
    <property type="project" value="InterPro"/>
</dbReference>
<protein>
    <recommendedName>
        <fullName evidence="1">Integrase catalytic domain-containing protein</fullName>
    </recommendedName>
</protein>
<dbReference type="InParanoid" id="A0A163JN70"/>
<organism evidence="2">
    <name type="scientific">Absidia glauca</name>
    <name type="common">Pin mould</name>
    <dbReference type="NCBI Taxonomy" id="4829"/>
    <lineage>
        <taxon>Eukaryota</taxon>
        <taxon>Fungi</taxon>
        <taxon>Fungi incertae sedis</taxon>
        <taxon>Mucoromycota</taxon>
        <taxon>Mucoromycotina</taxon>
        <taxon>Mucoromycetes</taxon>
        <taxon>Mucorales</taxon>
        <taxon>Cunninghamellaceae</taxon>
        <taxon>Absidia</taxon>
    </lineage>
</organism>
<dbReference type="Proteomes" id="UP000078561">
    <property type="component" value="Unassembled WGS sequence"/>
</dbReference>
<dbReference type="AlphaFoldDB" id="A0A163JN70"/>
<dbReference type="InterPro" id="IPR012337">
    <property type="entry name" value="RNaseH-like_sf"/>
</dbReference>
<feature type="domain" description="Integrase catalytic" evidence="1">
    <location>
        <begin position="1"/>
        <end position="76"/>
    </location>
</feature>